<evidence type="ECO:0000256" key="6">
    <source>
        <dbReference type="SAM" id="MobiDB-lite"/>
    </source>
</evidence>
<evidence type="ECO:0000259" key="7">
    <source>
        <dbReference type="Pfam" id="PF05699"/>
    </source>
</evidence>
<comment type="subcellular location">
    <subcellularLocation>
        <location evidence="1">Nucleus</location>
    </subcellularLocation>
</comment>
<evidence type="ECO:0000313" key="9">
    <source>
        <dbReference type="Proteomes" id="UP001148786"/>
    </source>
</evidence>
<feature type="region of interest" description="Disordered" evidence="6">
    <location>
        <begin position="61"/>
        <end position="83"/>
    </location>
</feature>
<protein>
    <recommendedName>
        <fullName evidence="7">HAT C-terminal dimerisation domain-containing protein</fullName>
    </recommendedName>
</protein>
<name>A0A9W8K5S3_9AGAR</name>
<reference evidence="8" key="1">
    <citation type="submission" date="2022-07" db="EMBL/GenBank/DDBJ databases">
        <title>Genome Sequence of Agrocybe chaxingu.</title>
        <authorList>
            <person name="Buettner E."/>
        </authorList>
    </citation>
    <scope>NUCLEOTIDE SEQUENCE</scope>
    <source>
        <strain evidence="8">MP-N11</strain>
    </source>
</reference>
<dbReference type="GO" id="GO:0046983">
    <property type="term" value="F:protein dimerization activity"/>
    <property type="evidence" value="ECO:0007669"/>
    <property type="project" value="InterPro"/>
</dbReference>
<dbReference type="AlphaFoldDB" id="A0A9W8K5S3"/>
<dbReference type="Proteomes" id="UP001148786">
    <property type="component" value="Unassembled WGS sequence"/>
</dbReference>
<comment type="caution">
    <text evidence="8">The sequence shown here is derived from an EMBL/GenBank/DDBJ whole genome shotgun (WGS) entry which is preliminary data.</text>
</comment>
<evidence type="ECO:0000313" key="8">
    <source>
        <dbReference type="EMBL" id="KAJ3513591.1"/>
    </source>
</evidence>
<evidence type="ECO:0000256" key="3">
    <source>
        <dbReference type="ARBA" id="ARBA00022771"/>
    </source>
</evidence>
<dbReference type="InterPro" id="IPR052035">
    <property type="entry name" value="ZnF_BED_domain_contain"/>
</dbReference>
<dbReference type="InterPro" id="IPR008906">
    <property type="entry name" value="HATC_C_dom"/>
</dbReference>
<organism evidence="8 9">
    <name type="scientific">Agrocybe chaxingu</name>
    <dbReference type="NCBI Taxonomy" id="84603"/>
    <lineage>
        <taxon>Eukaryota</taxon>
        <taxon>Fungi</taxon>
        <taxon>Dikarya</taxon>
        <taxon>Basidiomycota</taxon>
        <taxon>Agaricomycotina</taxon>
        <taxon>Agaricomycetes</taxon>
        <taxon>Agaricomycetidae</taxon>
        <taxon>Agaricales</taxon>
        <taxon>Agaricineae</taxon>
        <taxon>Strophariaceae</taxon>
        <taxon>Agrocybe</taxon>
    </lineage>
</organism>
<dbReference type="GO" id="GO:0005634">
    <property type="term" value="C:nucleus"/>
    <property type="evidence" value="ECO:0007669"/>
    <property type="project" value="UniProtKB-SubCell"/>
</dbReference>
<keyword evidence="5" id="KW-0539">Nucleus</keyword>
<feature type="compositionally biased region" description="Acidic residues" evidence="6">
    <location>
        <begin position="61"/>
        <end position="82"/>
    </location>
</feature>
<dbReference type="Pfam" id="PF05699">
    <property type="entry name" value="Dimer_Tnp_hAT"/>
    <property type="match status" value="1"/>
</dbReference>
<dbReference type="SUPFAM" id="SSF53098">
    <property type="entry name" value="Ribonuclease H-like"/>
    <property type="match status" value="1"/>
</dbReference>
<evidence type="ECO:0000256" key="1">
    <source>
        <dbReference type="ARBA" id="ARBA00004123"/>
    </source>
</evidence>
<evidence type="ECO:0000256" key="2">
    <source>
        <dbReference type="ARBA" id="ARBA00022723"/>
    </source>
</evidence>
<dbReference type="InterPro" id="IPR012337">
    <property type="entry name" value="RNaseH-like_sf"/>
</dbReference>
<keyword evidence="3" id="KW-0863">Zinc-finger</keyword>
<dbReference type="EMBL" id="JANKHO010000190">
    <property type="protein sequence ID" value="KAJ3513591.1"/>
    <property type="molecule type" value="Genomic_DNA"/>
</dbReference>
<proteinExistence type="predicted"/>
<keyword evidence="2" id="KW-0479">Metal-binding</keyword>
<accession>A0A9W8K5S3</accession>
<gene>
    <name evidence="8" type="ORF">NLJ89_g2860</name>
</gene>
<sequence>MISELDDLIDAFPGEPNQTRCFLHILNLVVKSVLRRFDPPKAGISADGDDEAAREIEALAEDLEDTEDETSTNDSEIDEDNVEGLQDERVRMTEDEIRELEASVLPVRLVLTKLRKVAFTIKNSTTVILPQWFLTLNELSLVPRMMPRDVSTRWNSTFDMVDFALDYKPAINAITAKREMKMRQYELDNKEWTIAKELRDILVIFKDATLFFSRGTPSISMVIPAMDHIDEHLATAAKNRKLSPSIRAALAIGKRTLNRYYNKTDHSEVYRIAMVLHPCHKLVYFKNAGWEEEWINTTRDIVRAEYDHTYAFMDTLELSENTATSTTSQSLNIFDNLPALTAPTTRELRDELERYLSTDPEHVTDPFAWWYERRTMYPHLHRMALDYLCIPATSVDVERVFSQGRLLLSHVRSRLSVQSTRALICLGCWSNLGYVKDADVKAVTVLPEVPAGEEEEELAAGWDAIKLD</sequence>
<keyword evidence="4" id="KW-0862">Zinc</keyword>
<dbReference type="PANTHER" id="PTHR46481">
    <property type="entry name" value="ZINC FINGER BED DOMAIN-CONTAINING PROTEIN 4"/>
    <property type="match status" value="1"/>
</dbReference>
<dbReference type="OrthoDB" id="3359487at2759"/>
<evidence type="ECO:0000256" key="4">
    <source>
        <dbReference type="ARBA" id="ARBA00022833"/>
    </source>
</evidence>
<dbReference type="PANTHER" id="PTHR46481:SF10">
    <property type="entry name" value="ZINC FINGER BED DOMAIN-CONTAINING PROTEIN 39"/>
    <property type="match status" value="1"/>
</dbReference>
<dbReference type="GO" id="GO:0008270">
    <property type="term" value="F:zinc ion binding"/>
    <property type="evidence" value="ECO:0007669"/>
    <property type="project" value="UniProtKB-KW"/>
</dbReference>
<feature type="domain" description="HAT C-terminal dimerisation" evidence="7">
    <location>
        <begin position="351"/>
        <end position="429"/>
    </location>
</feature>
<keyword evidence="9" id="KW-1185">Reference proteome</keyword>
<evidence type="ECO:0000256" key="5">
    <source>
        <dbReference type="ARBA" id="ARBA00023242"/>
    </source>
</evidence>